<keyword evidence="10 11" id="KW-0511">Multifunctional enzyme</keyword>
<feature type="domain" description="Tetrahydrofolate dehydrogenase/cyclohydrolase NAD(P)-binding" evidence="13">
    <location>
        <begin position="141"/>
        <end position="287"/>
    </location>
</feature>
<comment type="similarity">
    <text evidence="11">Belongs to the tetrahydrofolate dehydrogenase/cyclohydrolase family.</text>
</comment>
<keyword evidence="8 11" id="KW-0368">Histidine biosynthesis</keyword>
<comment type="caution">
    <text evidence="14">The sequence shown here is derived from an EMBL/GenBank/DDBJ whole genome shotgun (WGS) entry which is preliminary data.</text>
</comment>
<dbReference type="Gene3D" id="3.40.50.10860">
    <property type="entry name" value="Leucine Dehydrogenase, chain A, domain 1"/>
    <property type="match status" value="1"/>
</dbReference>
<name>A0ABS5RT20_9HYPH</name>
<accession>A0ABS5RT20</accession>
<dbReference type="EMBL" id="JAFMNX010000001">
    <property type="protein sequence ID" value="MBS9719477.1"/>
    <property type="molecule type" value="Genomic_DNA"/>
</dbReference>
<evidence type="ECO:0000256" key="10">
    <source>
        <dbReference type="ARBA" id="ARBA00023268"/>
    </source>
</evidence>
<comment type="caution">
    <text evidence="11">Lacks conserved residue(s) required for the propagation of feature annotation.</text>
</comment>
<comment type="pathway">
    <text evidence="1 11">One-carbon metabolism; tetrahydrofolate interconversion.</text>
</comment>
<evidence type="ECO:0000256" key="1">
    <source>
        <dbReference type="ARBA" id="ARBA00004777"/>
    </source>
</evidence>
<feature type="domain" description="Tetrahydrofolate dehydrogenase/cyclohydrolase catalytic" evidence="12">
    <location>
        <begin position="8"/>
        <end position="122"/>
    </location>
</feature>
<dbReference type="InterPro" id="IPR020630">
    <property type="entry name" value="THF_DH/CycHdrlase_cat_dom"/>
</dbReference>
<evidence type="ECO:0000256" key="11">
    <source>
        <dbReference type="HAMAP-Rule" id="MF_01576"/>
    </source>
</evidence>
<evidence type="ECO:0000256" key="8">
    <source>
        <dbReference type="ARBA" id="ARBA00023102"/>
    </source>
</evidence>
<evidence type="ECO:0000256" key="3">
    <source>
        <dbReference type="ARBA" id="ARBA00022605"/>
    </source>
</evidence>
<dbReference type="HAMAP" id="MF_01576">
    <property type="entry name" value="THF_DHG_CYH"/>
    <property type="match status" value="1"/>
</dbReference>
<keyword evidence="7 11" id="KW-0560">Oxidoreductase</keyword>
<gene>
    <name evidence="11" type="primary">folD</name>
    <name evidence="14" type="ORF">JYU29_02115</name>
</gene>
<dbReference type="Proteomes" id="UP001297272">
    <property type="component" value="Unassembled WGS sequence"/>
</dbReference>
<evidence type="ECO:0000256" key="6">
    <source>
        <dbReference type="ARBA" id="ARBA00022857"/>
    </source>
</evidence>
<evidence type="ECO:0000256" key="9">
    <source>
        <dbReference type="ARBA" id="ARBA00023167"/>
    </source>
</evidence>
<dbReference type="PRINTS" id="PR00085">
    <property type="entry name" value="THFDHDRGNASE"/>
</dbReference>
<comment type="subunit">
    <text evidence="11">Homodimer.</text>
</comment>
<dbReference type="Pfam" id="PF00763">
    <property type="entry name" value="THF_DHG_CYH"/>
    <property type="match status" value="1"/>
</dbReference>
<comment type="function">
    <text evidence="11">Catalyzes the oxidation of 5,10-methylenetetrahydrofolate to 5,10-methenyltetrahydrofolate and then the hydrolysis of 5,10-methenyltetrahydrofolate to 10-formyltetrahydrofolate.</text>
</comment>
<protein>
    <recommendedName>
        <fullName evidence="11">Bifunctional protein FolD</fullName>
    </recommendedName>
    <domain>
        <recommendedName>
            <fullName evidence="11">Methylenetetrahydrofolate dehydrogenase</fullName>
            <ecNumber evidence="11">1.5.1.5</ecNumber>
        </recommendedName>
    </domain>
    <domain>
        <recommendedName>
            <fullName evidence="11">Methenyltetrahydrofolate cyclohydrolase</fullName>
            <ecNumber evidence="11">3.5.4.9</ecNumber>
        </recommendedName>
    </domain>
</protein>
<evidence type="ECO:0000259" key="12">
    <source>
        <dbReference type="Pfam" id="PF00763"/>
    </source>
</evidence>
<evidence type="ECO:0000256" key="2">
    <source>
        <dbReference type="ARBA" id="ARBA00022563"/>
    </source>
</evidence>
<keyword evidence="15" id="KW-1185">Reference proteome</keyword>
<keyword evidence="6 11" id="KW-0521">NADP</keyword>
<keyword evidence="5 11" id="KW-0378">Hydrolase</keyword>
<dbReference type="Pfam" id="PF02882">
    <property type="entry name" value="THF_DHG_CYH_C"/>
    <property type="match status" value="1"/>
</dbReference>
<evidence type="ECO:0000313" key="15">
    <source>
        <dbReference type="Proteomes" id="UP001297272"/>
    </source>
</evidence>
<organism evidence="14 15">
    <name type="scientific">Tianweitania aestuarii</name>
    <dbReference type="NCBI Taxonomy" id="2814886"/>
    <lineage>
        <taxon>Bacteria</taxon>
        <taxon>Pseudomonadati</taxon>
        <taxon>Pseudomonadota</taxon>
        <taxon>Alphaproteobacteria</taxon>
        <taxon>Hyphomicrobiales</taxon>
        <taxon>Phyllobacteriaceae</taxon>
        <taxon>Tianweitania</taxon>
    </lineage>
</organism>
<comment type="catalytic activity">
    <reaction evidence="11">
        <text>(6R)-5,10-methenyltetrahydrofolate + H2O = (6R)-10-formyltetrahydrofolate + H(+)</text>
        <dbReference type="Rhea" id="RHEA:23700"/>
        <dbReference type="ChEBI" id="CHEBI:15377"/>
        <dbReference type="ChEBI" id="CHEBI:15378"/>
        <dbReference type="ChEBI" id="CHEBI:57455"/>
        <dbReference type="ChEBI" id="CHEBI:195366"/>
        <dbReference type="EC" id="3.5.4.9"/>
    </reaction>
</comment>
<feature type="binding site" evidence="11">
    <location>
        <begin position="167"/>
        <end position="169"/>
    </location>
    <ligand>
        <name>NADP(+)</name>
        <dbReference type="ChEBI" id="CHEBI:58349"/>
    </ligand>
</feature>
<evidence type="ECO:0000256" key="7">
    <source>
        <dbReference type="ARBA" id="ARBA00023002"/>
    </source>
</evidence>
<dbReference type="InterPro" id="IPR036291">
    <property type="entry name" value="NAD(P)-bd_dom_sf"/>
</dbReference>
<dbReference type="InterPro" id="IPR020631">
    <property type="entry name" value="THF_DH/CycHdrlase_NAD-bd_dom"/>
</dbReference>
<dbReference type="Gene3D" id="3.40.50.720">
    <property type="entry name" value="NAD(P)-binding Rossmann-like Domain"/>
    <property type="match status" value="1"/>
</dbReference>
<dbReference type="InterPro" id="IPR000672">
    <property type="entry name" value="THF_DH/CycHdrlase"/>
</dbReference>
<sequence length="298" mass="32004">MTDDPRYLKGAPVAERILAEVREQALAATEDGWKPKLVSITVGDVDAVDVYVRNQRRKAQAAGIDFEERNFPATVSPAELEASIHGMNADPRVTGIIMQRPLPAAIPVRSMQRAIHPLKDVEGMHPASIGNIVYNELDLAPCTAAASVELLKATGLDLKGLEVVVVGHSEIVGKPIAFLLLSEGATVTVCHHMTRSLASHARRADALFVAVGKPRLIRADMVKPGAAVIDIGINTERDADGRERVVGDVDTESVKHVASWITPVPGGVGPVTVSILLRNTMVALNRQRNLYEASYGAR</sequence>
<evidence type="ECO:0000256" key="4">
    <source>
        <dbReference type="ARBA" id="ARBA00022755"/>
    </source>
</evidence>
<keyword evidence="4 11" id="KW-0658">Purine biosynthesis</keyword>
<dbReference type="CDD" id="cd01080">
    <property type="entry name" value="NAD_bind_m-THF_DH_Cyclohyd"/>
    <property type="match status" value="1"/>
</dbReference>
<dbReference type="InterPro" id="IPR046346">
    <property type="entry name" value="Aminoacid_DH-like_N_sf"/>
</dbReference>
<evidence type="ECO:0000256" key="5">
    <source>
        <dbReference type="ARBA" id="ARBA00022801"/>
    </source>
</evidence>
<dbReference type="RefSeq" id="WP_213983116.1">
    <property type="nucleotide sequence ID" value="NZ_JAFMNX010000001.1"/>
</dbReference>
<evidence type="ECO:0000313" key="14">
    <source>
        <dbReference type="EMBL" id="MBS9719477.1"/>
    </source>
</evidence>
<dbReference type="PANTHER" id="PTHR48099:SF5">
    <property type="entry name" value="C-1-TETRAHYDROFOLATE SYNTHASE, CYTOPLASMIC"/>
    <property type="match status" value="1"/>
</dbReference>
<comment type="catalytic activity">
    <reaction evidence="11">
        <text>(6R)-5,10-methylene-5,6,7,8-tetrahydrofolate + NADP(+) = (6R)-5,10-methenyltetrahydrofolate + NADPH</text>
        <dbReference type="Rhea" id="RHEA:22812"/>
        <dbReference type="ChEBI" id="CHEBI:15636"/>
        <dbReference type="ChEBI" id="CHEBI:57455"/>
        <dbReference type="ChEBI" id="CHEBI:57783"/>
        <dbReference type="ChEBI" id="CHEBI:58349"/>
        <dbReference type="EC" id="1.5.1.5"/>
    </reaction>
</comment>
<dbReference type="PANTHER" id="PTHR48099">
    <property type="entry name" value="C-1-TETRAHYDROFOLATE SYNTHASE, CYTOPLASMIC-RELATED"/>
    <property type="match status" value="1"/>
</dbReference>
<keyword evidence="9 11" id="KW-0486">Methionine biosynthesis</keyword>
<dbReference type="EC" id="1.5.1.5" evidence="11"/>
<proteinExistence type="inferred from homology"/>
<dbReference type="SUPFAM" id="SSF51735">
    <property type="entry name" value="NAD(P)-binding Rossmann-fold domains"/>
    <property type="match status" value="1"/>
</dbReference>
<dbReference type="EC" id="3.5.4.9" evidence="11"/>
<evidence type="ECO:0000259" key="13">
    <source>
        <dbReference type="Pfam" id="PF02882"/>
    </source>
</evidence>
<feature type="binding site" evidence="11">
    <location>
        <position position="233"/>
    </location>
    <ligand>
        <name>NADP(+)</name>
        <dbReference type="ChEBI" id="CHEBI:58349"/>
    </ligand>
</feature>
<reference evidence="14 15" key="1">
    <citation type="submission" date="2021-03" db="EMBL/GenBank/DDBJ databases">
        <title>Tianweitania aestuarii sp. nov., isolated from a tidal flat.</title>
        <authorList>
            <person name="Park S."/>
            <person name="Yoon J.-H."/>
        </authorList>
    </citation>
    <scope>NUCLEOTIDE SEQUENCE [LARGE SCALE GENOMIC DNA]</scope>
    <source>
        <strain evidence="14 15">BSSL-BM11</strain>
    </source>
</reference>
<dbReference type="SUPFAM" id="SSF53223">
    <property type="entry name" value="Aminoacid dehydrogenase-like, N-terminal domain"/>
    <property type="match status" value="1"/>
</dbReference>
<keyword evidence="2 11" id="KW-0554">One-carbon metabolism</keyword>
<keyword evidence="3 11" id="KW-0028">Amino-acid biosynthesis</keyword>